<accession>C6LR65</accession>
<dbReference type="GO" id="GO:0005524">
    <property type="term" value="F:ATP binding"/>
    <property type="evidence" value="ECO:0007669"/>
    <property type="project" value="UniProtKB-UniRule"/>
</dbReference>
<dbReference type="EC" id="3.6.4.13" evidence="5"/>
<dbReference type="SMART" id="SM00490">
    <property type="entry name" value="HELICc"/>
    <property type="match status" value="1"/>
</dbReference>
<dbReference type="VEuPathDB" id="GiardiaDB:GL50581_1247"/>
<reference evidence="8 9" key="1">
    <citation type="journal article" date="2009" name="PLoS Pathog.">
        <title>Draft genome sequencing of giardia intestinalis assemblage B isolate GS: is human giardiasis caused by two different species?</title>
        <authorList>
            <person name="Franzen O."/>
            <person name="Jerlstrom-Hultqvist J."/>
            <person name="Castro E."/>
            <person name="Sherwood E."/>
            <person name="Ankarklev J."/>
            <person name="Reiner D.S."/>
            <person name="Palm D."/>
            <person name="Andersson J.O."/>
            <person name="Andersson B."/>
            <person name="Svard S.G."/>
        </authorList>
    </citation>
    <scope>NUCLEOTIDE SEQUENCE [LARGE SCALE GENOMIC DNA]</scope>
    <source>
        <strain evidence="9">ATCC 50581 / GS clone H7</strain>
    </source>
</reference>
<gene>
    <name evidence="8" type="ORF">GL50581_1247</name>
</gene>
<evidence type="ECO:0000313" key="8">
    <source>
        <dbReference type="EMBL" id="EET01484.1"/>
    </source>
</evidence>
<dbReference type="Pfam" id="PF00270">
    <property type="entry name" value="DEAD"/>
    <property type="match status" value="1"/>
</dbReference>
<dbReference type="SMART" id="SM00487">
    <property type="entry name" value="DEXDc"/>
    <property type="match status" value="1"/>
</dbReference>
<dbReference type="SUPFAM" id="SSF52540">
    <property type="entry name" value="P-loop containing nucleoside triphosphate hydrolases"/>
    <property type="match status" value="1"/>
</dbReference>
<dbReference type="PROSITE" id="PS51194">
    <property type="entry name" value="HELICASE_CTER"/>
    <property type="match status" value="1"/>
</dbReference>
<comment type="function">
    <text evidence="5">RNA helicase.</text>
</comment>
<keyword evidence="5 8" id="KW-0347">Helicase</keyword>
<dbReference type="PROSITE" id="PS51192">
    <property type="entry name" value="HELICASE_ATP_BIND_1"/>
    <property type="match status" value="1"/>
</dbReference>
<feature type="domain" description="Helicase ATP-binding" evidence="6">
    <location>
        <begin position="126"/>
        <end position="329"/>
    </location>
</feature>
<dbReference type="CDD" id="cd18787">
    <property type="entry name" value="SF2_C_DEAD"/>
    <property type="match status" value="1"/>
</dbReference>
<dbReference type="EMBL" id="ACGJ01001740">
    <property type="protein sequence ID" value="EET01484.1"/>
    <property type="molecule type" value="Genomic_DNA"/>
</dbReference>
<evidence type="ECO:0000256" key="2">
    <source>
        <dbReference type="ARBA" id="ARBA00022801"/>
    </source>
</evidence>
<dbReference type="GO" id="GO:0003723">
    <property type="term" value="F:RNA binding"/>
    <property type="evidence" value="ECO:0007669"/>
    <property type="project" value="UniProtKB-UniRule"/>
</dbReference>
<comment type="similarity">
    <text evidence="5">Belongs to the DEAD box helicase family.</text>
</comment>
<dbReference type="InterPro" id="IPR014001">
    <property type="entry name" value="Helicase_ATP-bd"/>
</dbReference>
<keyword evidence="3 5" id="KW-0067">ATP-binding</keyword>
<evidence type="ECO:0000256" key="4">
    <source>
        <dbReference type="ARBA" id="ARBA00022884"/>
    </source>
</evidence>
<dbReference type="Proteomes" id="UP000002488">
    <property type="component" value="Unassembled WGS sequence"/>
</dbReference>
<dbReference type="GO" id="GO:0003724">
    <property type="term" value="F:RNA helicase activity"/>
    <property type="evidence" value="ECO:0007669"/>
    <property type="project" value="UniProtKB-EC"/>
</dbReference>
<dbReference type="Gene3D" id="3.40.50.300">
    <property type="entry name" value="P-loop containing nucleotide triphosphate hydrolases"/>
    <property type="match status" value="2"/>
</dbReference>
<dbReference type="GO" id="GO:0016787">
    <property type="term" value="F:hydrolase activity"/>
    <property type="evidence" value="ECO:0007669"/>
    <property type="project" value="UniProtKB-KW"/>
</dbReference>
<dbReference type="OMA" id="ITSIWHL"/>
<dbReference type="OrthoDB" id="10256233at2759"/>
<evidence type="ECO:0000256" key="1">
    <source>
        <dbReference type="ARBA" id="ARBA00022741"/>
    </source>
</evidence>
<evidence type="ECO:0000313" key="9">
    <source>
        <dbReference type="Proteomes" id="UP000002488"/>
    </source>
</evidence>
<dbReference type="InterPro" id="IPR011545">
    <property type="entry name" value="DEAD/DEAH_box_helicase_dom"/>
</dbReference>
<dbReference type="InterPro" id="IPR001650">
    <property type="entry name" value="Helicase_C-like"/>
</dbReference>
<evidence type="ECO:0000256" key="3">
    <source>
        <dbReference type="ARBA" id="ARBA00022840"/>
    </source>
</evidence>
<keyword evidence="2 5" id="KW-0378">Hydrolase</keyword>
<evidence type="ECO:0000259" key="7">
    <source>
        <dbReference type="PROSITE" id="PS51194"/>
    </source>
</evidence>
<comment type="domain">
    <text evidence="5">The Q motif is unique to and characteristic of the DEAD box family of RNA helicases and controls ATP binding and hydrolysis.</text>
</comment>
<proteinExistence type="inferred from homology"/>
<comment type="caution">
    <text evidence="8">The sequence shown here is derived from an EMBL/GenBank/DDBJ whole genome shotgun (WGS) entry which is preliminary data.</text>
</comment>
<dbReference type="AlphaFoldDB" id="C6LR65"/>
<evidence type="ECO:0000256" key="5">
    <source>
        <dbReference type="RuleBase" id="RU365068"/>
    </source>
</evidence>
<dbReference type="InterPro" id="IPR027417">
    <property type="entry name" value="P-loop_NTPase"/>
</dbReference>
<organism evidence="8 9">
    <name type="scientific">Giardia intestinalis (strain ATCC 50581 / GS clone H7)</name>
    <name type="common">Giardia lamblia</name>
    <dbReference type="NCBI Taxonomy" id="598745"/>
    <lineage>
        <taxon>Eukaryota</taxon>
        <taxon>Metamonada</taxon>
        <taxon>Diplomonadida</taxon>
        <taxon>Hexamitidae</taxon>
        <taxon>Giardiinae</taxon>
        <taxon>Giardia</taxon>
    </lineage>
</organism>
<feature type="domain" description="Helicase C-terminal" evidence="7">
    <location>
        <begin position="388"/>
        <end position="536"/>
    </location>
</feature>
<keyword evidence="1 5" id="KW-0547">Nucleotide-binding</keyword>
<evidence type="ECO:0000259" key="6">
    <source>
        <dbReference type="PROSITE" id="PS51192"/>
    </source>
</evidence>
<keyword evidence="4 5" id="KW-0694">RNA-binding</keyword>
<comment type="catalytic activity">
    <reaction evidence="5">
        <text>ATP + H2O = ADP + phosphate + H(+)</text>
        <dbReference type="Rhea" id="RHEA:13065"/>
        <dbReference type="ChEBI" id="CHEBI:15377"/>
        <dbReference type="ChEBI" id="CHEBI:15378"/>
        <dbReference type="ChEBI" id="CHEBI:30616"/>
        <dbReference type="ChEBI" id="CHEBI:43474"/>
        <dbReference type="ChEBI" id="CHEBI:456216"/>
        <dbReference type="EC" id="3.6.4.13"/>
    </reaction>
</comment>
<protein>
    <recommendedName>
        <fullName evidence="5">ATP-dependent RNA helicase</fullName>
        <ecNumber evidence="5">3.6.4.13</ecNumber>
    </recommendedName>
</protein>
<dbReference type="Pfam" id="PF00271">
    <property type="entry name" value="Helicase_C"/>
    <property type="match status" value="1"/>
</dbReference>
<name>C6LR65_GIAIB</name>
<sequence length="536" mass="59589">MPLAFKRTKDLLNTEHKPIPMSIKKVQKDLRPVVTSEHPMLSAQKSSERLVNVIWKLPLQDLLPAHFHLLARALDIRALVFDGYFFPRTAEDIIRYIANPSLEPALKNLLQRLSYNDLRPVQLACFEPILHRKPCICISKTASGKTFAYLLPILLREGFLRATQGAPSQTLIICPTRVLCEQVSTVVHASIAALVDSCPYFRTFTVCSVYSGQSQSHINTSLALANMLIATPGILASRQHLFTGSTVVLDEYDDLLDGSFLEDIKQILRITSKPQSTPINAFTTLTKGVQIMNTSFIESPITQFICVSATMADEALAQAESFSLALSGSLPTLIAHGSINKIPSNIHHIYLISKQMDVDMSTREIPISKFSDGSLSGKITSIWHLKQLVEDKVIKSEAKLIEAVSSGTFYSKCIVFFLLRSRIDEDARRGQQRKRIFRLHGEMPQEIREEIIKQFSEASPYSGAVLFTTDLGARGLDSKDVDLVINIGLPSTALSFIHRVGRAGRMGQKSLAVSVISKHTDFLKQIDSCFEASTFK</sequence>
<dbReference type="PANTHER" id="PTHR24031">
    <property type="entry name" value="RNA HELICASE"/>
    <property type="match status" value="1"/>
</dbReference>